<dbReference type="Proteomes" id="UP000613582">
    <property type="component" value="Unassembled WGS sequence"/>
</dbReference>
<proteinExistence type="inferred from homology"/>
<reference evidence="10" key="2">
    <citation type="submission" date="2020-09" db="EMBL/GenBank/DDBJ databases">
        <authorList>
            <person name="Sun Q."/>
            <person name="Zhou Y."/>
        </authorList>
    </citation>
    <scope>NUCLEOTIDE SEQUENCE</scope>
    <source>
        <strain evidence="10">CGMCC 1.12921</strain>
    </source>
</reference>
<protein>
    <recommendedName>
        <fullName evidence="3">Flagellar motor switch protein FliN</fullName>
    </recommendedName>
</protein>
<dbReference type="PRINTS" id="PR00956">
    <property type="entry name" value="FLGMOTORFLIN"/>
</dbReference>
<dbReference type="InterPro" id="IPR001172">
    <property type="entry name" value="FliN_T3SS_HrcQb"/>
</dbReference>
<feature type="domain" description="Flagellar motor switch protein FliN-like C-terminal" evidence="9">
    <location>
        <begin position="36"/>
        <end position="108"/>
    </location>
</feature>
<keyword evidence="6" id="KW-0283">Flagellar rotation</keyword>
<dbReference type="RefSeq" id="WP_188157818.1">
    <property type="nucleotide sequence ID" value="NZ_BMGH01000001.1"/>
</dbReference>
<evidence type="ECO:0000256" key="2">
    <source>
        <dbReference type="ARBA" id="ARBA00009226"/>
    </source>
</evidence>
<keyword evidence="4" id="KW-1003">Cell membrane</keyword>
<dbReference type="GO" id="GO:0006935">
    <property type="term" value="P:chemotaxis"/>
    <property type="evidence" value="ECO:0007669"/>
    <property type="project" value="UniProtKB-KW"/>
</dbReference>
<dbReference type="GO" id="GO:0005886">
    <property type="term" value="C:plasma membrane"/>
    <property type="evidence" value="ECO:0007669"/>
    <property type="project" value="UniProtKB-SubCell"/>
</dbReference>
<evidence type="ECO:0000256" key="1">
    <source>
        <dbReference type="ARBA" id="ARBA00004413"/>
    </source>
</evidence>
<evidence type="ECO:0000256" key="7">
    <source>
        <dbReference type="ARBA" id="ARBA00023136"/>
    </source>
</evidence>
<dbReference type="AlphaFoldDB" id="A0A8J2V6F6"/>
<dbReference type="PANTHER" id="PTHR43484">
    <property type="match status" value="1"/>
</dbReference>
<gene>
    <name evidence="10" type="ORF">GCM10011342_28000</name>
</gene>
<evidence type="ECO:0000259" key="9">
    <source>
        <dbReference type="Pfam" id="PF01052"/>
    </source>
</evidence>
<dbReference type="InterPro" id="IPR051469">
    <property type="entry name" value="FliN/MopA/SpaO"/>
</dbReference>
<dbReference type="GO" id="GO:0003774">
    <property type="term" value="F:cytoskeletal motor activity"/>
    <property type="evidence" value="ECO:0007669"/>
    <property type="project" value="InterPro"/>
</dbReference>
<name>A0A8J2V6F6_9PROT</name>
<feature type="region of interest" description="Disordered" evidence="8">
    <location>
        <begin position="1"/>
        <end position="33"/>
    </location>
</feature>
<organism evidence="10 11">
    <name type="scientific">Aquisalinus flavus</name>
    <dbReference type="NCBI Taxonomy" id="1526572"/>
    <lineage>
        <taxon>Bacteria</taxon>
        <taxon>Pseudomonadati</taxon>
        <taxon>Pseudomonadota</taxon>
        <taxon>Alphaproteobacteria</taxon>
        <taxon>Parvularculales</taxon>
        <taxon>Parvularculaceae</taxon>
        <taxon>Aquisalinus</taxon>
    </lineage>
</organism>
<dbReference type="SUPFAM" id="SSF101801">
    <property type="entry name" value="Surface presentation of antigens (SPOA)"/>
    <property type="match status" value="1"/>
</dbReference>
<keyword evidence="11" id="KW-1185">Reference proteome</keyword>
<keyword evidence="5" id="KW-0145">Chemotaxis</keyword>
<comment type="subcellular location">
    <subcellularLocation>
        <location evidence="1">Cell membrane</location>
        <topology evidence="1">Peripheral membrane protein</topology>
        <orientation evidence="1">Cytoplasmic side</orientation>
    </subcellularLocation>
</comment>
<comment type="caution">
    <text evidence="10">The sequence shown here is derived from an EMBL/GenBank/DDBJ whole genome shotgun (WGS) entry which is preliminary data.</text>
</comment>
<evidence type="ECO:0000313" key="10">
    <source>
        <dbReference type="EMBL" id="GGD17588.1"/>
    </source>
</evidence>
<dbReference type="Pfam" id="PF01052">
    <property type="entry name" value="FliMN_C"/>
    <property type="match status" value="1"/>
</dbReference>
<evidence type="ECO:0000256" key="5">
    <source>
        <dbReference type="ARBA" id="ARBA00022500"/>
    </source>
</evidence>
<evidence type="ECO:0000256" key="6">
    <source>
        <dbReference type="ARBA" id="ARBA00022779"/>
    </source>
</evidence>
<dbReference type="GO" id="GO:0071973">
    <property type="term" value="P:bacterial-type flagellum-dependent cell motility"/>
    <property type="evidence" value="ECO:0007669"/>
    <property type="project" value="InterPro"/>
</dbReference>
<evidence type="ECO:0000256" key="4">
    <source>
        <dbReference type="ARBA" id="ARBA00022475"/>
    </source>
</evidence>
<evidence type="ECO:0000256" key="8">
    <source>
        <dbReference type="SAM" id="MobiDB-lite"/>
    </source>
</evidence>
<dbReference type="GO" id="GO:0009425">
    <property type="term" value="C:bacterial-type flagellum basal body"/>
    <property type="evidence" value="ECO:0007669"/>
    <property type="project" value="InterPro"/>
</dbReference>
<sequence length="116" mass="12804">MANPVQPGAGPKGGDDDAPFVERREESSDNNYKRSIYSIPVDVHVTIGTARPTIAELLKMRRDSLIQLNAKIDDPVELYVDDRVIARGELTEIEGSDGQLGVRLTEIVDISEDKLK</sequence>
<evidence type="ECO:0000256" key="3">
    <source>
        <dbReference type="ARBA" id="ARBA00021897"/>
    </source>
</evidence>
<comment type="similarity">
    <text evidence="2">Belongs to the FliN/MopA/SpaO family.</text>
</comment>
<dbReference type="InterPro" id="IPR036429">
    <property type="entry name" value="SpoA-like_sf"/>
</dbReference>
<accession>A0A8J2V6F6</accession>
<dbReference type="PANTHER" id="PTHR43484:SF1">
    <property type="entry name" value="FLAGELLAR MOTOR SWITCH PROTEIN FLIN"/>
    <property type="match status" value="1"/>
</dbReference>
<dbReference type="EMBL" id="BMGH01000001">
    <property type="protein sequence ID" value="GGD17588.1"/>
    <property type="molecule type" value="Genomic_DNA"/>
</dbReference>
<dbReference type="Gene3D" id="2.30.330.10">
    <property type="entry name" value="SpoA-like"/>
    <property type="match status" value="1"/>
</dbReference>
<keyword evidence="7" id="KW-0472">Membrane</keyword>
<dbReference type="InterPro" id="IPR001543">
    <property type="entry name" value="FliN-like_C"/>
</dbReference>
<reference evidence="10" key="1">
    <citation type="journal article" date="2014" name="Int. J. Syst. Evol. Microbiol.">
        <title>Complete genome sequence of Corynebacterium casei LMG S-19264T (=DSM 44701T), isolated from a smear-ripened cheese.</title>
        <authorList>
            <consortium name="US DOE Joint Genome Institute (JGI-PGF)"/>
            <person name="Walter F."/>
            <person name="Albersmeier A."/>
            <person name="Kalinowski J."/>
            <person name="Ruckert C."/>
        </authorList>
    </citation>
    <scope>NUCLEOTIDE SEQUENCE</scope>
    <source>
        <strain evidence="10">CGMCC 1.12921</strain>
    </source>
</reference>
<evidence type="ECO:0000313" key="11">
    <source>
        <dbReference type="Proteomes" id="UP000613582"/>
    </source>
</evidence>